<organism evidence="2 3">
    <name type="scientific">Candidatus Egerieisoma faecipullorum</name>
    <dbReference type="NCBI Taxonomy" id="2840963"/>
    <lineage>
        <taxon>Bacteria</taxon>
        <taxon>Bacillati</taxon>
        <taxon>Bacillota</taxon>
        <taxon>Clostridia</taxon>
        <taxon>Eubacteriales</taxon>
        <taxon>Clostridiaceae</taxon>
        <taxon>Clostridiaceae incertae sedis</taxon>
        <taxon>Candidatus Egerieisoma</taxon>
    </lineage>
</organism>
<name>A0A9D1I5K1_9CLOT</name>
<proteinExistence type="predicted"/>
<dbReference type="EMBL" id="DVMM01000014">
    <property type="protein sequence ID" value="HIU28801.1"/>
    <property type="molecule type" value="Genomic_DNA"/>
</dbReference>
<protein>
    <submittedName>
        <fullName evidence="2">Stage II sporulation protein R</fullName>
    </submittedName>
</protein>
<accession>A0A9D1I5K1</accession>
<keyword evidence="1" id="KW-1133">Transmembrane helix</keyword>
<evidence type="ECO:0000313" key="3">
    <source>
        <dbReference type="Proteomes" id="UP000824089"/>
    </source>
</evidence>
<keyword evidence="1" id="KW-0472">Membrane</keyword>
<dbReference type="Proteomes" id="UP000824089">
    <property type="component" value="Unassembled WGS sequence"/>
</dbReference>
<evidence type="ECO:0000313" key="2">
    <source>
        <dbReference type="EMBL" id="HIU28801.1"/>
    </source>
</evidence>
<keyword evidence="1" id="KW-0812">Transmembrane</keyword>
<dbReference type="AlphaFoldDB" id="A0A9D1I5K1"/>
<gene>
    <name evidence="2" type="primary">spoIIR</name>
    <name evidence="2" type="ORF">IAD50_00730</name>
</gene>
<dbReference type="InterPro" id="IPR014202">
    <property type="entry name" value="Spore_II_R"/>
</dbReference>
<sequence>MIARKQKRENGTWKAAAIIMIAVLLAGIIGICILAEYGSEQYADNVLRLHVIANSNTSEDQALKLKVRDAVGSLVSELAAGASSAEETEQIVREHIDAIQAAAEEKIREEGYNYPVEIETGEYYFPTKYYTEGALPAGSYEAVRVVIGQGEGENWWCVLFPPLCFSNGAADPELDQEQQENDGVTLRFKIVEVFQEAKHSLSKFFQKIFK</sequence>
<evidence type="ECO:0000256" key="1">
    <source>
        <dbReference type="SAM" id="Phobius"/>
    </source>
</evidence>
<feature type="transmembrane region" description="Helical" evidence="1">
    <location>
        <begin position="12"/>
        <end position="37"/>
    </location>
</feature>
<dbReference type="Pfam" id="PF09551">
    <property type="entry name" value="Spore_II_R"/>
    <property type="match status" value="1"/>
</dbReference>
<dbReference type="NCBIfam" id="TIGR02837">
    <property type="entry name" value="spore_II_R"/>
    <property type="match status" value="1"/>
</dbReference>
<comment type="caution">
    <text evidence="2">The sequence shown here is derived from an EMBL/GenBank/DDBJ whole genome shotgun (WGS) entry which is preliminary data.</text>
</comment>
<reference evidence="2" key="1">
    <citation type="submission" date="2020-10" db="EMBL/GenBank/DDBJ databases">
        <authorList>
            <person name="Gilroy R."/>
        </authorList>
    </citation>
    <scope>NUCLEOTIDE SEQUENCE</scope>
    <source>
        <strain evidence="2">CHK195-4489</strain>
    </source>
</reference>
<reference evidence="2" key="2">
    <citation type="journal article" date="2021" name="PeerJ">
        <title>Extensive microbial diversity within the chicken gut microbiome revealed by metagenomics and culture.</title>
        <authorList>
            <person name="Gilroy R."/>
            <person name="Ravi A."/>
            <person name="Getino M."/>
            <person name="Pursley I."/>
            <person name="Horton D.L."/>
            <person name="Alikhan N.F."/>
            <person name="Baker D."/>
            <person name="Gharbi K."/>
            <person name="Hall N."/>
            <person name="Watson M."/>
            <person name="Adriaenssens E.M."/>
            <person name="Foster-Nyarko E."/>
            <person name="Jarju S."/>
            <person name="Secka A."/>
            <person name="Antonio M."/>
            <person name="Oren A."/>
            <person name="Chaudhuri R.R."/>
            <person name="La Ragione R."/>
            <person name="Hildebrand F."/>
            <person name="Pallen M.J."/>
        </authorList>
    </citation>
    <scope>NUCLEOTIDE SEQUENCE</scope>
    <source>
        <strain evidence="2">CHK195-4489</strain>
    </source>
</reference>